<comment type="similarity">
    <text evidence="1">Belongs to the short-chain dehydrogenases/reductases (SDR) family.</text>
</comment>
<accession>X1GIC5</accession>
<evidence type="ECO:0000313" key="3">
    <source>
        <dbReference type="EMBL" id="GAH44575.1"/>
    </source>
</evidence>
<gene>
    <name evidence="3" type="ORF">S03H2_16990</name>
</gene>
<dbReference type="GO" id="GO:0016616">
    <property type="term" value="F:oxidoreductase activity, acting on the CH-OH group of donors, NAD or NADP as acceptor"/>
    <property type="evidence" value="ECO:0007669"/>
    <property type="project" value="TreeGrafter"/>
</dbReference>
<comment type="caution">
    <text evidence="3">The sequence shown here is derived from an EMBL/GenBank/DDBJ whole genome shotgun (WGS) entry which is preliminary data.</text>
</comment>
<dbReference type="PRINTS" id="PR00081">
    <property type="entry name" value="GDHRDH"/>
</dbReference>
<evidence type="ECO:0000256" key="2">
    <source>
        <dbReference type="ARBA" id="ARBA00023002"/>
    </source>
</evidence>
<dbReference type="PANTHER" id="PTHR24322">
    <property type="entry name" value="PKSB"/>
    <property type="match status" value="1"/>
</dbReference>
<sequence length="315" mass="35678">MNEKYFKNKNAVITGAASGIGRTLALELAKMGTNLLISDINMERLESVKEEVEAYKVKVVSKKCDVTKKSDVKSLRDITLSNMQDVHFLFSNAGIAAGGHLESFSNEIWRNVINVNIWGMINLVNAFIPKMVEQGFGHVIVTSSIAGIIGAGGLIPYSTSKFANFGFCEALYGEFKDKGIDVSIICPFPIKTNLIETAKMSFSPDLLNKYSQEQLAKGFEFGKEQYWNEFTKGGYELDRAIHIYLKKIAKKKLYICERKKTRFIFFIKGLWPNYYKKLVRKVSAEHINVLDESTQKAIDLIDNMLENSRCFRKDD</sequence>
<dbReference type="CDD" id="cd05233">
    <property type="entry name" value="SDR_c"/>
    <property type="match status" value="1"/>
</dbReference>
<reference evidence="3" key="1">
    <citation type="journal article" date="2014" name="Front. Microbiol.">
        <title>High frequency of phylogenetically diverse reductive dehalogenase-homologous genes in deep subseafloor sedimentary metagenomes.</title>
        <authorList>
            <person name="Kawai M."/>
            <person name="Futagami T."/>
            <person name="Toyoda A."/>
            <person name="Takaki Y."/>
            <person name="Nishi S."/>
            <person name="Hori S."/>
            <person name="Arai W."/>
            <person name="Tsubouchi T."/>
            <person name="Morono Y."/>
            <person name="Uchiyama I."/>
            <person name="Ito T."/>
            <person name="Fujiyama A."/>
            <person name="Inagaki F."/>
            <person name="Takami H."/>
        </authorList>
    </citation>
    <scope>NUCLEOTIDE SEQUENCE</scope>
    <source>
        <strain evidence="3">Expedition CK06-06</strain>
    </source>
</reference>
<dbReference type="InterPro" id="IPR036291">
    <property type="entry name" value="NAD(P)-bd_dom_sf"/>
</dbReference>
<protein>
    <submittedName>
        <fullName evidence="3">Uncharacterized protein</fullName>
    </submittedName>
</protein>
<dbReference type="Gene3D" id="3.40.50.720">
    <property type="entry name" value="NAD(P)-binding Rossmann-like Domain"/>
    <property type="match status" value="1"/>
</dbReference>
<evidence type="ECO:0000256" key="1">
    <source>
        <dbReference type="ARBA" id="ARBA00006484"/>
    </source>
</evidence>
<dbReference type="InterPro" id="IPR002347">
    <property type="entry name" value="SDR_fam"/>
</dbReference>
<name>X1GIC5_9ZZZZ</name>
<dbReference type="EMBL" id="BARU01008731">
    <property type="protein sequence ID" value="GAH44575.1"/>
    <property type="molecule type" value="Genomic_DNA"/>
</dbReference>
<organism evidence="3">
    <name type="scientific">marine sediment metagenome</name>
    <dbReference type="NCBI Taxonomy" id="412755"/>
    <lineage>
        <taxon>unclassified sequences</taxon>
        <taxon>metagenomes</taxon>
        <taxon>ecological metagenomes</taxon>
    </lineage>
</organism>
<dbReference type="Pfam" id="PF00106">
    <property type="entry name" value="adh_short"/>
    <property type="match status" value="1"/>
</dbReference>
<keyword evidence="2" id="KW-0560">Oxidoreductase</keyword>
<proteinExistence type="inferred from homology"/>
<dbReference type="PANTHER" id="PTHR24322:SF736">
    <property type="entry name" value="RETINOL DEHYDROGENASE 10"/>
    <property type="match status" value="1"/>
</dbReference>
<dbReference type="SUPFAM" id="SSF51735">
    <property type="entry name" value="NAD(P)-binding Rossmann-fold domains"/>
    <property type="match status" value="1"/>
</dbReference>
<dbReference type="AlphaFoldDB" id="X1GIC5"/>